<feature type="region of interest" description="Disordered" evidence="1">
    <location>
        <begin position="195"/>
        <end position="239"/>
    </location>
</feature>
<keyword evidence="2" id="KW-0812">Transmembrane</keyword>
<name>A0ABR1N121_9PEZI</name>
<evidence type="ECO:0000256" key="1">
    <source>
        <dbReference type="SAM" id="MobiDB-lite"/>
    </source>
</evidence>
<gene>
    <name evidence="3" type="ORF">JOL62DRAFT_220762</name>
</gene>
<keyword evidence="2" id="KW-1133">Transmembrane helix</keyword>
<evidence type="ECO:0000313" key="4">
    <source>
        <dbReference type="Proteomes" id="UP001367316"/>
    </source>
</evidence>
<dbReference type="Proteomes" id="UP001367316">
    <property type="component" value="Unassembled WGS sequence"/>
</dbReference>
<keyword evidence="4" id="KW-1185">Reference proteome</keyword>
<accession>A0ABR1N121</accession>
<proteinExistence type="predicted"/>
<sequence length="239" mass="26999">MPAWVHIFCFWPIHRSIPVSPTTVVSIHSAVLFLHHRCRLIKKLSDHPHWPAVGDSLLSVPLHLPSLQTSLESFSVFIFLTLILFLILCLTRYPRQFPRPIYHGARPSRDGRRTNGSLRRTSCRGISAPFQLFFFFPRLRVWQPLTIIIADIVKGGNLAELTTDRTRSKPSLTPLNFWLQVKNLVRSDLTAVARGQGRQRARPIAQQEVDAGSGVPKGKKKKQSSKSTKGGNGKWITVL</sequence>
<reference evidence="3 4" key="1">
    <citation type="submission" date="2024-04" db="EMBL/GenBank/DDBJ databases">
        <title>Phyllosticta paracitricarpa is synonymous to the EU quarantine fungus P. citricarpa based on phylogenomic analyses.</title>
        <authorList>
            <consortium name="Lawrence Berkeley National Laboratory"/>
            <person name="Van ingen-buijs V.A."/>
            <person name="Van westerhoven A.C."/>
            <person name="Haridas S."/>
            <person name="Skiadas P."/>
            <person name="Martin F."/>
            <person name="Groenewald J.Z."/>
            <person name="Crous P.W."/>
            <person name="Seidl M.F."/>
        </authorList>
    </citation>
    <scope>NUCLEOTIDE SEQUENCE [LARGE SCALE GENOMIC DNA]</scope>
    <source>
        <strain evidence="3 4">CBS 141358</strain>
    </source>
</reference>
<organism evidence="3 4">
    <name type="scientific">Phyllosticta paracitricarpa</name>
    <dbReference type="NCBI Taxonomy" id="2016321"/>
    <lineage>
        <taxon>Eukaryota</taxon>
        <taxon>Fungi</taxon>
        <taxon>Dikarya</taxon>
        <taxon>Ascomycota</taxon>
        <taxon>Pezizomycotina</taxon>
        <taxon>Dothideomycetes</taxon>
        <taxon>Dothideomycetes incertae sedis</taxon>
        <taxon>Botryosphaeriales</taxon>
        <taxon>Phyllostictaceae</taxon>
        <taxon>Phyllosticta</taxon>
    </lineage>
</organism>
<evidence type="ECO:0000313" key="3">
    <source>
        <dbReference type="EMBL" id="KAK7608413.1"/>
    </source>
</evidence>
<keyword evidence="2" id="KW-0472">Membrane</keyword>
<feature type="transmembrane region" description="Helical" evidence="2">
    <location>
        <begin position="74"/>
        <end position="93"/>
    </location>
</feature>
<feature type="compositionally biased region" description="Low complexity" evidence="1">
    <location>
        <begin position="195"/>
        <end position="216"/>
    </location>
</feature>
<comment type="caution">
    <text evidence="3">The sequence shown here is derived from an EMBL/GenBank/DDBJ whole genome shotgun (WGS) entry which is preliminary data.</text>
</comment>
<evidence type="ECO:0000256" key="2">
    <source>
        <dbReference type="SAM" id="Phobius"/>
    </source>
</evidence>
<protein>
    <submittedName>
        <fullName evidence="3">Uncharacterized protein</fullName>
    </submittedName>
</protein>
<dbReference type="EMBL" id="JBBPBF010000029">
    <property type="protein sequence ID" value="KAK7608413.1"/>
    <property type="molecule type" value="Genomic_DNA"/>
</dbReference>